<feature type="compositionally biased region" description="Low complexity" evidence="1">
    <location>
        <begin position="258"/>
        <end position="269"/>
    </location>
</feature>
<evidence type="ECO:0000256" key="1">
    <source>
        <dbReference type="SAM" id="MobiDB-lite"/>
    </source>
</evidence>
<feature type="region of interest" description="Disordered" evidence="1">
    <location>
        <begin position="38"/>
        <end position="73"/>
    </location>
</feature>
<feature type="compositionally biased region" description="Polar residues" evidence="1">
    <location>
        <begin position="276"/>
        <end position="296"/>
    </location>
</feature>
<organism evidence="2 3">
    <name type="scientific">Phialocephala subalpina</name>
    <dbReference type="NCBI Taxonomy" id="576137"/>
    <lineage>
        <taxon>Eukaryota</taxon>
        <taxon>Fungi</taxon>
        <taxon>Dikarya</taxon>
        <taxon>Ascomycota</taxon>
        <taxon>Pezizomycotina</taxon>
        <taxon>Leotiomycetes</taxon>
        <taxon>Helotiales</taxon>
        <taxon>Mollisiaceae</taxon>
        <taxon>Phialocephala</taxon>
        <taxon>Phialocephala fortinii species complex</taxon>
    </lineage>
</organism>
<protein>
    <submittedName>
        <fullName evidence="2">Uncharacterized protein</fullName>
    </submittedName>
</protein>
<dbReference type="Proteomes" id="UP000184330">
    <property type="component" value="Unassembled WGS sequence"/>
</dbReference>
<dbReference type="AlphaFoldDB" id="A0A1L7X0R2"/>
<sequence>MSMTIRIVLFEQLPPSILQSINVETAFRSCLEQAQRSYRERGGDRQPLKPLSRLSVPTQGAQENSESGVAVPRKQLECSEPSGLDFAVSVVRPPPLRQDSRVLDPSLEDSIRRSSVVVGVKRSSDSGYASGKLCNCTGTCNCQASSMISHKPPTTESTSFSQLVANNRYPTFAEPTPHVPPGPFDAGTIFNGHTGPHSSEPHDQFQADFSVQNFPGGIDYSSLLQSPSSQGNIWLHGSTQGGALTGDGHQFPQQSFTQPSLNSLQSPQSAGPLFNQPLTSLVPPSTQTDGPAQDSSWLDDIEWNYDPVPELQNGLGNDKQWDADNYEDFSARPS</sequence>
<proteinExistence type="predicted"/>
<evidence type="ECO:0000313" key="2">
    <source>
        <dbReference type="EMBL" id="CZR58607.1"/>
    </source>
</evidence>
<accession>A0A1L7X0R2</accession>
<evidence type="ECO:0000313" key="3">
    <source>
        <dbReference type="Proteomes" id="UP000184330"/>
    </source>
</evidence>
<dbReference type="EMBL" id="FJOG01000012">
    <property type="protein sequence ID" value="CZR58607.1"/>
    <property type="molecule type" value="Genomic_DNA"/>
</dbReference>
<gene>
    <name evidence="2" type="ORF">PAC_08499</name>
</gene>
<reference evidence="2 3" key="1">
    <citation type="submission" date="2016-03" db="EMBL/GenBank/DDBJ databases">
        <authorList>
            <person name="Ploux O."/>
        </authorList>
    </citation>
    <scope>NUCLEOTIDE SEQUENCE [LARGE SCALE GENOMIC DNA]</scope>
    <source>
        <strain evidence="2 3">UAMH 11012</strain>
    </source>
</reference>
<feature type="region of interest" description="Disordered" evidence="1">
    <location>
        <begin position="231"/>
        <end position="334"/>
    </location>
</feature>
<feature type="compositionally biased region" description="Basic and acidic residues" evidence="1">
    <location>
        <begin position="38"/>
        <end position="47"/>
    </location>
</feature>
<name>A0A1L7X0R2_9HELO</name>
<feature type="compositionally biased region" description="Polar residues" evidence="1">
    <location>
        <begin position="55"/>
        <end position="67"/>
    </location>
</feature>
<keyword evidence="3" id="KW-1185">Reference proteome</keyword>